<dbReference type="Proteomes" id="UP001642409">
    <property type="component" value="Unassembled WGS sequence"/>
</dbReference>
<protein>
    <submittedName>
        <fullName evidence="3">Hypothetical_protein</fullName>
    </submittedName>
</protein>
<comment type="caution">
    <text evidence="2">The sequence shown here is derived from an EMBL/GenBank/DDBJ whole genome shotgun (WGS) entry which is preliminary data.</text>
</comment>
<organism evidence="2">
    <name type="scientific">Hexamita inflata</name>
    <dbReference type="NCBI Taxonomy" id="28002"/>
    <lineage>
        <taxon>Eukaryota</taxon>
        <taxon>Metamonada</taxon>
        <taxon>Diplomonadida</taxon>
        <taxon>Hexamitidae</taxon>
        <taxon>Hexamitinae</taxon>
        <taxon>Hexamita</taxon>
    </lineage>
</organism>
<evidence type="ECO:0000313" key="4">
    <source>
        <dbReference type="Proteomes" id="UP001642409"/>
    </source>
</evidence>
<evidence type="ECO:0000313" key="3">
    <source>
        <dbReference type="EMBL" id="CAL6034819.1"/>
    </source>
</evidence>
<proteinExistence type="predicted"/>
<feature type="compositionally biased region" description="Polar residues" evidence="1">
    <location>
        <begin position="17"/>
        <end position="26"/>
    </location>
</feature>
<keyword evidence="4" id="KW-1185">Reference proteome</keyword>
<reference evidence="2" key="1">
    <citation type="submission" date="2023-06" db="EMBL/GenBank/DDBJ databases">
        <authorList>
            <person name="Kurt Z."/>
        </authorList>
    </citation>
    <scope>NUCLEOTIDE SEQUENCE</scope>
</reference>
<dbReference type="EMBL" id="CATOUU010000788">
    <property type="protein sequence ID" value="CAI9948380.1"/>
    <property type="molecule type" value="Genomic_DNA"/>
</dbReference>
<sequence length="358" mass="42198">MSDYPFQESDSDENENTDLSQSPGLALTVQNPHDTLNLYNTHSSIFYHYMDVEKSAGRLTEKMKLNSTTYRKTPNFLHPMCPLSVKDANNLRKKWVDALAAECLENNYVLSYFIVCPADESIAYCKIVRRYLKYLRYEHAFFNKATFVCLPRFYMTNILSTSYIYYEENKLTQTCVQFFENHADFVDYDLGFPKSISLHGINVDSYTRTHRFMNPYVFSTMKQIQELSKQLHVKNFVFYLGANKDAQVTSAQCFAIDHYVTMLIDGNETKGYEYLQQIVEFNRLFDEFAQPTEPGQYKVQKLCSFWICWKGHAPFNTFIEKWAKMCKNGDLSEEEAWKIYKQYVQKDKDLKNIKNINW</sequence>
<feature type="region of interest" description="Disordered" evidence="1">
    <location>
        <begin position="1"/>
        <end position="26"/>
    </location>
</feature>
<gene>
    <name evidence="3" type="ORF">HINF_LOCUS35634</name>
    <name evidence="2" type="ORF">HINF_LOCUS36025</name>
</gene>
<accession>A0AA86QA93</accession>
<name>A0AA86QA93_9EUKA</name>
<dbReference type="AlphaFoldDB" id="A0AA86QA93"/>
<evidence type="ECO:0000313" key="2">
    <source>
        <dbReference type="EMBL" id="CAI9948380.1"/>
    </source>
</evidence>
<dbReference type="EMBL" id="CAXDID020000129">
    <property type="protein sequence ID" value="CAL6034819.1"/>
    <property type="molecule type" value="Genomic_DNA"/>
</dbReference>
<reference evidence="3 4" key="2">
    <citation type="submission" date="2024-07" db="EMBL/GenBank/DDBJ databases">
        <authorList>
            <person name="Akdeniz Z."/>
        </authorList>
    </citation>
    <scope>NUCLEOTIDE SEQUENCE [LARGE SCALE GENOMIC DNA]</scope>
</reference>
<evidence type="ECO:0000256" key="1">
    <source>
        <dbReference type="SAM" id="MobiDB-lite"/>
    </source>
</evidence>